<sequence>MIHHERLSTSEAPRRPIPSLYTASQLSSRWRGSTKVEAAAAIAGDCPSAKRIGLEKA</sequence>
<gene>
    <name evidence="1" type="ORF">SI8410_15019781</name>
</gene>
<reference evidence="1" key="1">
    <citation type="submission" date="2020-02" db="EMBL/GenBank/DDBJ databases">
        <authorList>
            <person name="Scholz U."/>
            <person name="Mascher M."/>
            <person name="Fiebig A."/>
        </authorList>
    </citation>
    <scope>NUCLEOTIDE SEQUENCE</scope>
</reference>
<protein>
    <submittedName>
        <fullName evidence="1">Uncharacterized protein</fullName>
    </submittedName>
</protein>
<keyword evidence="2" id="KW-1185">Reference proteome</keyword>
<proteinExistence type="predicted"/>
<evidence type="ECO:0000313" key="1">
    <source>
        <dbReference type="EMBL" id="CAA7409103.1"/>
    </source>
</evidence>
<organism evidence="1 2">
    <name type="scientific">Spirodela intermedia</name>
    <name type="common">Intermediate duckweed</name>
    <dbReference type="NCBI Taxonomy" id="51605"/>
    <lineage>
        <taxon>Eukaryota</taxon>
        <taxon>Viridiplantae</taxon>
        <taxon>Streptophyta</taxon>
        <taxon>Embryophyta</taxon>
        <taxon>Tracheophyta</taxon>
        <taxon>Spermatophyta</taxon>
        <taxon>Magnoliopsida</taxon>
        <taxon>Liliopsida</taxon>
        <taxon>Araceae</taxon>
        <taxon>Lemnoideae</taxon>
        <taxon>Spirodela</taxon>
    </lineage>
</organism>
<dbReference type="Proteomes" id="UP000663760">
    <property type="component" value="Chromosome 15"/>
</dbReference>
<dbReference type="AlphaFoldDB" id="A0A7I8LGD6"/>
<dbReference type="EMBL" id="LR746278">
    <property type="protein sequence ID" value="CAA7409103.1"/>
    <property type="molecule type" value="Genomic_DNA"/>
</dbReference>
<name>A0A7I8LGD6_SPIIN</name>
<evidence type="ECO:0000313" key="2">
    <source>
        <dbReference type="Proteomes" id="UP000663760"/>
    </source>
</evidence>
<accession>A0A7I8LGD6</accession>